<protein>
    <recommendedName>
        <fullName evidence="3">Reverse transcriptase domain-containing protein</fullName>
    </recommendedName>
</protein>
<dbReference type="InterPro" id="IPR043502">
    <property type="entry name" value="DNA/RNA_pol_sf"/>
</dbReference>
<reference evidence="1" key="2">
    <citation type="journal article" date="2019" name="IMA Fungus">
        <title>Genome sequencing and comparison of five Tilletia species to identify candidate genes for the detection of regulated species infecting wheat.</title>
        <authorList>
            <person name="Nguyen H.D.T."/>
            <person name="Sultana T."/>
            <person name="Kesanakurti P."/>
            <person name="Hambleton S."/>
        </authorList>
    </citation>
    <scope>NUCLEOTIDE SEQUENCE</scope>
    <source>
        <strain evidence="1">DAOMC 238032</strain>
    </source>
</reference>
<gene>
    <name evidence="1" type="ORF">A4X03_0g9464</name>
</gene>
<comment type="caution">
    <text evidence="1">The sequence shown here is derived from an EMBL/GenBank/DDBJ whole genome shotgun (WGS) entry which is preliminary data.</text>
</comment>
<evidence type="ECO:0008006" key="3">
    <source>
        <dbReference type="Google" id="ProtNLM"/>
    </source>
</evidence>
<dbReference type="SUPFAM" id="SSF56672">
    <property type="entry name" value="DNA/RNA polymerases"/>
    <property type="match status" value="1"/>
</dbReference>
<feature type="non-terminal residue" evidence="1">
    <location>
        <position position="1"/>
    </location>
</feature>
<evidence type="ECO:0000313" key="1">
    <source>
        <dbReference type="EMBL" id="KAE8236364.1"/>
    </source>
</evidence>
<dbReference type="PANTHER" id="PTHR33050">
    <property type="entry name" value="REVERSE TRANSCRIPTASE DOMAIN-CONTAINING PROTEIN"/>
    <property type="match status" value="1"/>
</dbReference>
<accession>A0A8T8SB30</accession>
<name>A0A8T8SB30_9BASI</name>
<dbReference type="AlphaFoldDB" id="A0A8T8SB30"/>
<sequence length="467" mass="52439">PLTFKADAWASVPEGLGLGDRYADVVQGLREGFDLEIPRITSTAIASNAPSANIHRSALREIILKERQRGAYIGPFQNAGDVQDVLHNAFQSMPLSLIPKPPDKFRLIQNFSASVGGSKATNDLIPRSWATTWSTFRQIIGNILSLPADSEACTRDVDSAYRLLPVHPSQWPALVLRTEEGFFIDTRVSFGIGPGTGVFGRVGEAALDIFRARGFGPLRRWVDDILFFRVRQRSIAGVNAQRSQLSESLGPQPFLRRGAKWWVDGEGRRYDESYEYPLRASTGLSRLDGWHYGDEEIEILADDLGLPLHKPTPWSSIFTYAGYVFDIRERRAGLPASKAAKYGADLDIWLSSPTHRLEDAQRLLGRLLHASPVVLDSARHLTRLIGFVNVAIRSNAHARAERHGGAPLDEDVRWWRERLNGEEVWRSIAQYAPRDIKLYVDASSDWGIGIWWDGRSAAYRLRTDWRS</sequence>
<evidence type="ECO:0000313" key="2">
    <source>
        <dbReference type="Proteomes" id="UP000077671"/>
    </source>
</evidence>
<reference evidence="1" key="1">
    <citation type="submission" date="2016-04" db="EMBL/GenBank/DDBJ databases">
        <authorList>
            <person name="Nguyen H.D."/>
            <person name="Kesanakurti P."/>
            <person name="Cullis J."/>
            <person name="Levesque C.A."/>
            <person name="Hambleton S."/>
        </authorList>
    </citation>
    <scope>NUCLEOTIDE SEQUENCE</scope>
    <source>
        <strain evidence="1">DAOMC 238032</strain>
    </source>
</reference>
<proteinExistence type="predicted"/>
<dbReference type="Proteomes" id="UP000077671">
    <property type="component" value="Unassembled WGS sequence"/>
</dbReference>
<dbReference type="EMBL" id="LWDD02003791">
    <property type="protein sequence ID" value="KAE8236364.1"/>
    <property type="molecule type" value="Genomic_DNA"/>
</dbReference>
<dbReference type="InterPro" id="IPR052055">
    <property type="entry name" value="Hepadnavirus_pol/RT"/>
</dbReference>
<organism evidence="1 2">
    <name type="scientific">Tilletia caries</name>
    <name type="common">wheat bunt fungus</name>
    <dbReference type="NCBI Taxonomy" id="13290"/>
    <lineage>
        <taxon>Eukaryota</taxon>
        <taxon>Fungi</taxon>
        <taxon>Dikarya</taxon>
        <taxon>Basidiomycota</taxon>
        <taxon>Ustilaginomycotina</taxon>
        <taxon>Exobasidiomycetes</taxon>
        <taxon>Tilletiales</taxon>
        <taxon>Tilletiaceae</taxon>
        <taxon>Tilletia</taxon>
    </lineage>
</organism>
<dbReference type="PANTHER" id="PTHR33050:SF7">
    <property type="entry name" value="RIBONUCLEASE H"/>
    <property type="match status" value="1"/>
</dbReference>
<feature type="non-terminal residue" evidence="1">
    <location>
        <position position="467"/>
    </location>
</feature>